<dbReference type="InterPro" id="IPR012674">
    <property type="entry name" value="Calycin"/>
</dbReference>
<dbReference type="InterPro" id="IPR002970">
    <property type="entry name" value="Tick_his-bd"/>
</dbReference>
<evidence type="ECO:0000313" key="2">
    <source>
        <dbReference type="EMBL" id="JAA67213.1"/>
    </source>
</evidence>
<name>A0A0K8R8M5_IXORI</name>
<dbReference type="Pfam" id="PF02098">
    <property type="entry name" value="His_binding"/>
    <property type="match status" value="1"/>
</dbReference>
<dbReference type="GO" id="GO:0043176">
    <property type="term" value="F:amine binding"/>
    <property type="evidence" value="ECO:0007669"/>
    <property type="project" value="InterPro"/>
</dbReference>
<sequence>MKTCIRVALAVLCVITLCNAGEHCNCQPEEILETISEVFEYRDAWPFLTSSEALYLMRIPVNPPVYGIQCVISTLGEETPTFPNVRRLILYIDSFRGPTWQSKSVTLTMQNKPASKSSTSFTTKGFPSFGTVFPVVFADSKCLIYRILSHAFGGRTGCAWWVKASAKDNILWHCKLIYDFFCGLSFRKIYNKEACDQLTKQGKSSIRLLGKL</sequence>
<keyword evidence="1" id="KW-0732">Signal</keyword>
<dbReference type="AlphaFoldDB" id="A0A0K8R8M5"/>
<feature type="chain" id="PRO_5005516316" evidence="1">
    <location>
        <begin position="21"/>
        <end position="212"/>
    </location>
</feature>
<accession>A0A0K8R8M5</accession>
<dbReference type="GO" id="GO:0030682">
    <property type="term" value="P:symbiont-mediated perturbation of host defenses"/>
    <property type="evidence" value="ECO:0007669"/>
    <property type="project" value="InterPro"/>
</dbReference>
<feature type="signal peptide" evidence="1">
    <location>
        <begin position="1"/>
        <end position="20"/>
    </location>
</feature>
<dbReference type="Gene3D" id="2.40.128.20">
    <property type="match status" value="1"/>
</dbReference>
<evidence type="ECO:0000256" key="1">
    <source>
        <dbReference type="SAM" id="SignalP"/>
    </source>
</evidence>
<organism evidence="2">
    <name type="scientific">Ixodes ricinus</name>
    <name type="common">Common tick</name>
    <name type="synonym">Acarus ricinus</name>
    <dbReference type="NCBI Taxonomy" id="34613"/>
    <lineage>
        <taxon>Eukaryota</taxon>
        <taxon>Metazoa</taxon>
        <taxon>Ecdysozoa</taxon>
        <taxon>Arthropoda</taxon>
        <taxon>Chelicerata</taxon>
        <taxon>Arachnida</taxon>
        <taxon>Acari</taxon>
        <taxon>Parasitiformes</taxon>
        <taxon>Ixodida</taxon>
        <taxon>Ixodoidea</taxon>
        <taxon>Ixodidae</taxon>
        <taxon>Ixodinae</taxon>
        <taxon>Ixodes</taxon>
    </lineage>
</organism>
<proteinExistence type="evidence at transcript level"/>
<reference evidence="2" key="1">
    <citation type="submission" date="2012-12" db="EMBL/GenBank/DDBJ databases">
        <title>Identification and characterization of a phenylalanine ammonia-lyase gene family in Isatis indigotica Fort.</title>
        <authorList>
            <person name="Liu Q."/>
            <person name="Chen J."/>
            <person name="Zhou X."/>
            <person name="Di P."/>
            <person name="Xiao Y."/>
            <person name="Xuan H."/>
            <person name="Zhang L."/>
            <person name="Chen W."/>
        </authorList>
    </citation>
    <scope>NUCLEOTIDE SEQUENCE</scope>
    <source>
        <tissue evidence="2">Salivary gland</tissue>
    </source>
</reference>
<protein>
    <submittedName>
        <fullName evidence="2">Putative salivary lipocalin</fullName>
    </submittedName>
</protein>
<dbReference type="SUPFAM" id="SSF50814">
    <property type="entry name" value="Lipocalins"/>
    <property type="match status" value="1"/>
</dbReference>
<dbReference type="EMBL" id="GADI01006595">
    <property type="protein sequence ID" value="JAA67213.1"/>
    <property type="molecule type" value="mRNA"/>
</dbReference>